<sequence>MSAYARFLRDPFGPFRVCTILKDKEIRPGHSSDLYNVRFQQNGESIGLDSIEDTDLRRRGTIYFKGDIIIKDSTLLTEVGYRYLRRELEECTSIQLVDISNFLKTNKVKISIIGTLLYHPWDLDYSGLPKLKAKDEELGKEHSFVVRSLHCQTYNLSRLYLSRYHIWRTILDITKDSTTPEGSRTPRWTTPSEEENPRPIKRFNIYQTKNNIDTFMRVQRPEEEESREVSPEGEIISEVEKDMLTDPAVLEVTPVCIIREAPEFPSFRPWCCPAPGCLYEIDLYKPSKKNFDRISRDDQKFVLSLRWDPGNSRIVSIFNSIVEGHFLDHLIDVGVRYFVFNRRDENAFGDPSYDKVEVTGPGQITESVVAQKYEWA</sequence>
<proteinExistence type="predicted"/>
<comment type="caution">
    <text evidence="1">The sequence shown here is derived from an EMBL/GenBank/DDBJ whole genome shotgun (WGS) entry which is preliminary data.</text>
</comment>
<dbReference type="Proteomes" id="UP000217199">
    <property type="component" value="Unassembled WGS sequence"/>
</dbReference>
<organism evidence="1 2">
    <name type="scientific">Pyrrhoderma noxium</name>
    <dbReference type="NCBI Taxonomy" id="2282107"/>
    <lineage>
        <taxon>Eukaryota</taxon>
        <taxon>Fungi</taxon>
        <taxon>Dikarya</taxon>
        <taxon>Basidiomycota</taxon>
        <taxon>Agaricomycotina</taxon>
        <taxon>Agaricomycetes</taxon>
        <taxon>Hymenochaetales</taxon>
        <taxon>Hymenochaetaceae</taxon>
        <taxon>Pyrrhoderma</taxon>
    </lineage>
</organism>
<gene>
    <name evidence="1" type="ORF">PNOK_0233200</name>
</gene>
<name>A0A286USC6_9AGAM</name>
<dbReference type="EMBL" id="NBII01000002">
    <property type="protein sequence ID" value="PAV22375.1"/>
    <property type="molecule type" value="Genomic_DNA"/>
</dbReference>
<dbReference type="InParanoid" id="A0A286USC6"/>
<evidence type="ECO:0000313" key="1">
    <source>
        <dbReference type="EMBL" id="PAV22375.1"/>
    </source>
</evidence>
<protein>
    <submittedName>
        <fullName evidence="1">Uncharacterized protein</fullName>
    </submittedName>
</protein>
<keyword evidence="2" id="KW-1185">Reference proteome</keyword>
<evidence type="ECO:0000313" key="2">
    <source>
        <dbReference type="Proteomes" id="UP000217199"/>
    </source>
</evidence>
<reference evidence="1 2" key="1">
    <citation type="journal article" date="2017" name="Mol. Ecol.">
        <title>Comparative and population genomic landscape of Phellinus noxius: A hypervariable fungus causing root rot in trees.</title>
        <authorList>
            <person name="Chung C.L."/>
            <person name="Lee T.J."/>
            <person name="Akiba M."/>
            <person name="Lee H.H."/>
            <person name="Kuo T.H."/>
            <person name="Liu D."/>
            <person name="Ke H.M."/>
            <person name="Yokoi T."/>
            <person name="Roa M.B."/>
            <person name="Lu M.J."/>
            <person name="Chang Y.Y."/>
            <person name="Ann P.J."/>
            <person name="Tsai J.N."/>
            <person name="Chen C.Y."/>
            <person name="Tzean S.S."/>
            <person name="Ota Y."/>
            <person name="Hattori T."/>
            <person name="Sahashi N."/>
            <person name="Liou R.F."/>
            <person name="Kikuchi T."/>
            <person name="Tsai I.J."/>
        </authorList>
    </citation>
    <scope>NUCLEOTIDE SEQUENCE [LARGE SCALE GENOMIC DNA]</scope>
    <source>
        <strain evidence="1 2">FFPRI411160</strain>
    </source>
</reference>
<dbReference type="OrthoDB" id="3226250at2759"/>
<dbReference type="AlphaFoldDB" id="A0A286USC6"/>
<accession>A0A286USC6</accession>